<dbReference type="RefSeq" id="WP_114290126.1">
    <property type="nucleotide sequence ID" value="NZ_CP081459.1"/>
</dbReference>
<keyword evidence="2" id="KW-1185">Reference proteome</keyword>
<dbReference type="GeneID" id="63147023"/>
<name>A0A369AT17_9ENTE</name>
<dbReference type="InterPro" id="IPR036412">
    <property type="entry name" value="HAD-like_sf"/>
</dbReference>
<evidence type="ECO:0000313" key="2">
    <source>
        <dbReference type="Proteomes" id="UP000288197"/>
    </source>
</evidence>
<dbReference type="Gene3D" id="3.40.50.1000">
    <property type="entry name" value="HAD superfamily/HAD-like"/>
    <property type="match status" value="1"/>
</dbReference>
<dbReference type="PANTHER" id="PTHR18901">
    <property type="entry name" value="2-DEOXYGLUCOSE-6-PHOSPHATE PHOSPHATASE 2"/>
    <property type="match status" value="1"/>
</dbReference>
<dbReference type="AlphaFoldDB" id="A0A369AT17"/>
<evidence type="ECO:0000313" key="1">
    <source>
        <dbReference type="EMBL" id="RSU00955.1"/>
    </source>
</evidence>
<dbReference type="InterPro" id="IPR023214">
    <property type="entry name" value="HAD_sf"/>
</dbReference>
<sequence length="222" mass="25200">MTQLKLIIFDMDGVLVDSEKFYMKSELQVIQSFGKEASEDYLRSFCGTTQDFIWGSIKKDFALDISLEDLKIKAKNQLIYLFETEEIEAIEHVEKTLSNLKKAGYLLAVASSSEREIIKRHLIELDFLKYFDLIKSSEEVAHSKPAPDVFIAVAEELKVPIEHVVVVEDSTNGIKAAKNAEMICIGYNNLNYPPINQEAADIIISNMSEITPEFLEELVNKK</sequence>
<dbReference type="InterPro" id="IPR023198">
    <property type="entry name" value="PGP-like_dom2"/>
</dbReference>
<dbReference type="SFLD" id="SFLDG01129">
    <property type="entry name" value="C1.5:_HAD__Beta-PGM__Phosphata"/>
    <property type="match status" value="1"/>
</dbReference>
<dbReference type="NCBIfam" id="TIGR01549">
    <property type="entry name" value="HAD-SF-IA-v1"/>
    <property type="match status" value="1"/>
</dbReference>
<comment type="caution">
    <text evidence="1">The sequence shown here is derived from an EMBL/GenBank/DDBJ whole genome shotgun (WGS) entry which is preliminary data.</text>
</comment>
<dbReference type="InterPro" id="IPR041492">
    <property type="entry name" value="HAD_2"/>
</dbReference>
<dbReference type="SFLD" id="SFLDS00003">
    <property type="entry name" value="Haloacid_Dehalogenase"/>
    <property type="match status" value="1"/>
</dbReference>
<gene>
    <name evidence="1" type="ORF">CBF32_10145</name>
</gene>
<organism evidence="1 2">
    <name type="scientific">Vagococcus fluvialis</name>
    <dbReference type="NCBI Taxonomy" id="2738"/>
    <lineage>
        <taxon>Bacteria</taxon>
        <taxon>Bacillati</taxon>
        <taxon>Bacillota</taxon>
        <taxon>Bacilli</taxon>
        <taxon>Lactobacillales</taxon>
        <taxon>Enterococcaceae</taxon>
        <taxon>Vagococcus</taxon>
    </lineage>
</organism>
<dbReference type="Proteomes" id="UP000288197">
    <property type="component" value="Unassembled WGS sequence"/>
</dbReference>
<dbReference type="Gene3D" id="1.10.150.240">
    <property type="entry name" value="Putative phosphatase, domain 2"/>
    <property type="match status" value="1"/>
</dbReference>
<reference evidence="1 2" key="1">
    <citation type="submission" date="2017-05" db="EMBL/GenBank/DDBJ databases">
        <title>Vagococcus spp. assemblies.</title>
        <authorList>
            <person name="Gulvik C.A."/>
        </authorList>
    </citation>
    <scope>NUCLEOTIDE SEQUENCE [LARGE SCALE GENOMIC DNA]</scope>
    <source>
        <strain evidence="1 2">NCFB 2497</strain>
    </source>
</reference>
<dbReference type="SUPFAM" id="SSF56784">
    <property type="entry name" value="HAD-like"/>
    <property type="match status" value="1"/>
</dbReference>
<dbReference type="NCBIfam" id="TIGR01509">
    <property type="entry name" value="HAD-SF-IA-v3"/>
    <property type="match status" value="1"/>
</dbReference>
<protein>
    <submittedName>
        <fullName evidence="1">Uncharacterized protein</fullName>
    </submittedName>
</protein>
<dbReference type="InterPro" id="IPR006439">
    <property type="entry name" value="HAD-SF_hydro_IA"/>
</dbReference>
<dbReference type="PANTHER" id="PTHR18901:SF38">
    <property type="entry name" value="PSEUDOURIDINE-5'-PHOSPHATASE"/>
    <property type="match status" value="1"/>
</dbReference>
<dbReference type="EMBL" id="NGJX01000010">
    <property type="protein sequence ID" value="RSU00955.1"/>
    <property type="molecule type" value="Genomic_DNA"/>
</dbReference>
<dbReference type="SFLD" id="SFLDG01135">
    <property type="entry name" value="C1.5.6:_HAD__Beta-PGM__Phospha"/>
    <property type="match status" value="1"/>
</dbReference>
<proteinExistence type="predicted"/>
<accession>A0A369AT17</accession>
<dbReference type="Pfam" id="PF13419">
    <property type="entry name" value="HAD_2"/>
    <property type="match status" value="1"/>
</dbReference>
<dbReference type="OrthoDB" id="9797743at2"/>